<sequence length="132" mass="14630">MSVSSDSGFEVNAVYLEADGQIAKYYFQLTGQGTQLPFILLWRSAVFVIPLWISFSPPVISVVSLTAPITTTQDVEASFSNVPDSVDGRSFAEPAKFMQMYIIKFGFRVASWVCAQDFHCCAHVESKDETDV</sequence>
<name>A0ABP0J717_9DINO</name>
<comment type="caution">
    <text evidence="1">The sequence shown here is derived from an EMBL/GenBank/DDBJ whole genome shotgun (WGS) entry which is preliminary data.</text>
</comment>
<proteinExistence type="predicted"/>
<accession>A0ABP0J717</accession>
<dbReference type="Proteomes" id="UP001642484">
    <property type="component" value="Unassembled WGS sequence"/>
</dbReference>
<evidence type="ECO:0000313" key="1">
    <source>
        <dbReference type="EMBL" id="CAK9010141.1"/>
    </source>
</evidence>
<protein>
    <submittedName>
        <fullName evidence="1">Uncharacterized protein</fullName>
    </submittedName>
</protein>
<organism evidence="1 2">
    <name type="scientific">Durusdinium trenchii</name>
    <dbReference type="NCBI Taxonomy" id="1381693"/>
    <lineage>
        <taxon>Eukaryota</taxon>
        <taxon>Sar</taxon>
        <taxon>Alveolata</taxon>
        <taxon>Dinophyceae</taxon>
        <taxon>Suessiales</taxon>
        <taxon>Symbiodiniaceae</taxon>
        <taxon>Durusdinium</taxon>
    </lineage>
</organism>
<evidence type="ECO:0000313" key="2">
    <source>
        <dbReference type="Proteomes" id="UP001642484"/>
    </source>
</evidence>
<dbReference type="EMBL" id="CAXAMN010004581">
    <property type="protein sequence ID" value="CAK9010141.1"/>
    <property type="molecule type" value="Genomic_DNA"/>
</dbReference>
<gene>
    <name evidence="1" type="ORF">CCMP2556_LOCUS9968</name>
</gene>
<keyword evidence="2" id="KW-1185">Reference proteome</keyword>
<reference evidence="1 2" key="1">
    <citation type="submission" date="2024-02" db="EMBL/GenBank/DDBJ databases">
        <authorList>
            <person name="Chen Y."/>
            <person name="Shah S."/>
            <person name="Dougan E. K."/>
            <person name="Thang M."/>
            <person name="Chan C."/>
        </authorList>
    </citation>
    <scope>NUCLEOTIDE SEQUENCE [LARGE SCALE GENOMIC DNA]</scope>
</reference>